<dbReference type="InterPro" id="IPR003439">
    <property type="entry name" value="ABC_transporter-like_ATP-bd"/>
</dbReference>
<dbReference type="Proteomes" id="UP000006190">
    <property type="component" value="Unassembled WGS sequence"/>
</dbReference>
<accession>H3NIU5</accession>
<name>H3NIU5_9LACT</name>
<dbReference type="PANTHER" id="PTHR42855">
    <property type="entry name" value="ABC TRANSPORTER ATP-BINDING SUBUNIT"/>
    <property type="match status" value="1"/>
</dbReference>
<protein>
    <recommendedName>
        <fullName evidence="5">ABC transporter domain-containing protein</fullName>
    </recommendedName>
</protein>
<dbReference type="GO" id="GO:0016887">
    <property type="term" value="F:ATP hydrolysis activity"/>
    <property type="evidence" value="ECO:0007669"/>
    <property type="project" value="InterPro"/>
</dbReference>
<dbReference type="HOGENOM" id="CLU_000604_36_0_9"/>
<dbReference type="PATRIC" id="fig|883113.3.peg.782"/>
<dbReference type="FunFam" id="3.40.50.300:FF:000011">
    <property type="entry name" value="Putative ABC transporter ATP-binding component"/>
    <property type="match status" value="1"/>
</dbReference>
<feature type="domain" description="ABC transporter" evidence="5">
    <location>
        <begin position="4"/>
        <end position="265"/>
    </location>
</feature>
<feature type="compositionally biased region" description="Basic and acidic residues" evidence="4">
    <location>
        <begin position="552"/>
        <end position="570"/>
    </location>
</feature>
<evidence type="ECO:0000256" key="1">
    <source>
        <dbReference type="ARBA" id="ARBA00022737"/>
    </source>
</evidence>
<keyword evidence="1" id="KW-0677">Repeat</keyword>
<gene>
    <name evidence="6" type="ORF">HMPREF9708_00784</name>
</gene>
<keyword evidence="7" id="KW-1185">Reference proteome</keyword>
<evidence type="ECO:0000256" key="2">
    <source>
        <dbReference type="ARBA" id="ARBA00022741"/>
    </source>
</evidence>
<reference evidence="6 7" key="1">
    <citation type="submission" date="2012-01" db="EMBL/GenBank/DDBJ databases">
        <title>The Genome Sequence of Facklamia languida CCUG 37842.</title>
        <authorList>
            <consortium name="The Broad Institute Genome Sequencing Platform"/>
            <person name="Earl A."/>
            <person name="Ward D."/>
            <person name="Feldgarden M."/>
            <person name="Gevers D."/>
            <person name="Huys G."/>
            <person name="Young S.K."/>
            <person name="Zeng Q."/>
            <person name="Gargeya S."/>
            <person name="Fitzgerald M."/>
            <person name="Haas B."/>
            <person name="Abouelleil A."/>
            <person name="Alvarado L."/>
            <person name="Arachchi H.M."/>
            <person name="Berlin A."/>
            <person name="Chapman S.B."/>
            <person name="Gearin G."/>
            <person name="Goldberg J."/>
            <person name="Griggs A."/>
            <person name="Gujja S."/>
            <person name="Hansen M."/>
            <person name="Heiman D."/>
            <person name="Howarth C."/>
            <person name="Larimer J."/>
            <person name="Lui A."/>
            <person name="MacDonald P.J.P."/>
            <person name="McCowen C."/>
            <person name="Montmayeur A."/>
            <person name="Murphy C."/>
            <person name="Neiman D."/>
            <person name="Pearson M."/>
            <person name="Priest M."/>
            <person name="Roberts A."/>
            <person name="Saif S."/>
            <person name="Shea T."/>
            <person name="Sisk P."/>
            <person name="Stolte C."/>
            <person name="Sykes S."/>
            <person name="Wortman J."/>
            <person name="Nusbaum C."/>
            <person name="Birren B."/>
        </authorList>
    </citation>
    <scope>NUCLEOTIDE SEQUENCE [LARGE SCALE GENOMIC DNA]</scope>
    <source>
        <strain evidence="6 7">CCUG 37842</strain>
    </source>
</reference>
<proteinExistence type="predicted"/>
<dbReference type="GO" id="GO:0003676">
    <property type="term" value="F:nucleic acid binding"/>
    <property type="evidence" value="ECO:0007669"/>
    <property type="project" value="UniProtKB-ARBA"/>
</dbReference>
<dbReference type="PANTHER" id="PTHR42855:SF2">
    <property type="entry name" value="DRUG RESISTANCE ABC TRANSPORTER,ATP-BINDING PROTEIN"/>
    <property type="match status" value="1"/>
</dbReference>
<dbReference type="GO" id="GO:0005524">
    <property type="term" value="F:ATP binding"/>
    <property type="evidence" value="ECO:0007669"/>
    <property type="project" value="UniProtKB-KW"/>
</dbReference>
<dbReference type="InterPro" id="IPR027417">
    <property type="entry name" value="P-loop_NTPase"/>
</dbReference>
<dbReference type="InterPro" id="IPR017871">
    <property type="entry name" value="ABC_transporter-like_CS"/>
</dbReference>
<dbReference type="OrthoDB" id="9760950at2"/>
<organism evidence="6 7">
    <name type="scientific">Facklamia languida CCUG 37842</name>
    <dbReference type="NCBI Taxonomy" id="883113"/>
    <lineage>
        <taxon>Bacteria</taxon>
        <taxon>Bacillati</taxon>
        <taxon>Bacillota</taxon>
        <taxon>Bacilli</taxon>
        <taxon>Lactobacillales</taxon>
        <taxon>Aerococcaceae</taxon>
        <taxon>Facklamia</taxon>
    </lineage>
</organism>
<feature type="region of interest" description="Disordered" evidence="4">
    <location>
        <begin position="547"/>
        <end position="570"/>
    </location>
</feature>
<dbReference type="InterPro" id="IPR032781">
    <property type="entry name" value="ABC_tran_Xtn"/>
</dbReference>
<dbReference type="Gene3D" id="3.40.50.300">
    <property type="entry name" value="P-loop containing nucleotide triphosphate hydrolases"/>
    <property type="match status" value="2"/>
</dbReference>
<evidence type="ECO:0000259" key="5">
    <source>
        <dbReference type="PROSITE" id="PS50893"/>
    </source>
</evidence>
<dbReference type="AlphaFoldDB" id="H3NIU5"/>
<dbReference type="EMBL" id="AGEG01000009">
    <property type="protein sequence ID" value="EHR37223.1"/>
    <property type="molecule type" value="Genomic_DNA"/>
</dbReference>
<dbReference type="eggNOG" id="COG0488">
    <property type="taxonomic scope" value="Bacteria"/>
</dbReference>
<sequence>MILLQANNVSRRFADQTLYQEVNFSIQDRDRIALIGRNGTGKSTLIKQIMNEEPINDGAFSRAKGLKIGYLEQHVALHSTQSIWDEMMSVFSESLTLRQEAIQASQAVADLADQGQFDSPAYQEAIQRYDQVQLALEEKNVYQIESDVRTVLHGFGFKPEDYQTPVNSLSGGQKTRLALAQILLKDYDLLVLDEPTNHLDVATLTWLEQYLLSYKGALLIVSHDRYFLDRVVNQVFEMRHHRLHLYKGNYSDYIVEKEARLEKEMKEYLKQQTQIHKLEDFIKRNIVRASTTKRAQSRRKQLEKMDRIEKPKQDAKAPRIQFTSGKESGERVLDVEDLSIGYQAHQPLAQAIQLELKKQDAIAIVGPNGVGKTTLLKTLLHQLPLLQGTFKWGTNVSIGYYDQNVNQLDESRTVLETLWQAHDTTDEWQIRSILGSFLFSGDTVDKKVSMLSGGEKARLALALLATEHDNTLLLDEPTNHLDLDSKEVLEEALIEYDGTLLFVSHDRYFINRIATQVIEISPEGSTLYLGDYDYYLAKKAEMEAFNQEPDATDQKSLSHHESSPNDYEVNKRIRSDYKKLQASVEAAWARSEAIDQAITNLHEEMAQAAQENDQNRLLDLDQALKQKQEAAQEAIDHWEEAALALEDFLERYPHLAP</sequence>
<dbReference type="SUPFAM" id="SSF52540">
    <property type="entry name" value="P-loop containing nucleoside triphosphate hydrolases"/>
    <property type="match status" value="2"/>
</dbReference>
<dbReference type="SMART" id="SM00382">
    <property type="entry name" value="AAA"/>
    <property type="match status" value="2"/>
</dbReference>
<evidence type="ECO:0000313" key="6">
    <source>
        <dbReference type="EMBL" id="EHR37223.1"/>
    </source>
</evidence>
<feature type="domain" description="ABC transporter" evidence="5">
    <location>
        <begin position="333"/>
        <end position="548"/>
    </location>
</feature>
<dbReference type="RefSeq" id="WP_006308813.1">
    <property type="nucleotide sequence ID" value="NZ_JH601133.1"/>
</dbReference>
<dbReference type="PROSITE" id="PS50893">
    <property type="entry name" value="ABC_TRANSPORTER_2"/>
    <property type="match status" value="2"/>
</dbReference>
<dbReference type="FunFam" id="3.40.50.300:FF:000309">
    <property type="entry name" value="ABC transporter ATP-binding protein"/>
    <property type="match status" value="1"/>
</dbReference>
<dbReference type="InterPro" id="IPR051309">
    <property type="entry name" value="ABCF_ATPase"/>
</dbReference>
<comment type="caution">
    <text evidence="6">The sequence shown here is derived from an EMBL/GenBank/DDBJ whole genome shotgun (WGS) entry which is preliminary data.</text>
</comment>
<keyword evidence="3" id="KW-0067">ATP-binding</keyword>
<keyword evidence="2" id="KW-0547">Nucleotide-binding</keyword>
<dbReference type="Pfam" id="PF00005">
    <property type="entry name" value="ABC_tran"/>
    <property type="match status" value="2"/>
</dbReference>
<dbReference type="InterPro" id="IPR003593">
    <property type="entry name" value="AAA+_ATPase"/>
</dbReference>
<evidence type="ECO:0000256" key="3">
    <source>
        <dbReference type="ARBA" id="ARBA00022840"/>
    </source>
</evidence>
<evidence type="ECO:0000256" key="4">
    <source>
        <dbReference type="SAM" id="MobiDB-lite"/>
    </source>
</evidence>
<dbReference type="Pfam" id="PF12848">
    <property type="entry name" value="ABC_tran_Xtn"/>
    <property type="match status" value="1"/>
</dbReference>
<evidence type="ECO:0000313" key="7">
    <source>
        <dbReference type="Proteomes" id="UP000006190"/>
    </source>
</evidence>
<dbReference type="CDD" id="cd03221">
    <property type="entry name" value="ABCF_EF-3"/>
    <property type="match status" value="2"/>
</dbReference>
<dbReference type="PROSITE" id="PS00211">
    <property type="entry name" value="ABC_TRANSPORTER_1"/>
    <property type="match status" value="2"/>
</dbReference>
<dbReference type="STRING" id="883113.HMPREF9708_00784"/>